<evidence type="ECO:0000256" key="1">
    <source>
        <dbReference type="ARBA" id="ARBA00010322"/>
    </source>
</evidence>
<dbReference type="GO" id="GO:0005524">
    <property type="term" value="F:ATP binding"/>
    <property type="evidence" value="ECO:0007669"/>
    <property type="project" value="UniProtKB-KW"/>
</dbReference>
<keyword evidence="2" id="KW-0547">Nucleotide-binding</keyword>
<comment type="similarity">
    <text evidence="1">Belongs to the AFG1 ATPase family.</text>
</comment>
<dbReference type="GO" id="GO:0016887">
    <property type="term" value="F:ATP hydrolysis activity"/>
    <property type="evidence" value="ECO:0007669"/>
    <property type="project" value="InterPro"/>
</dbReference>
<keyword evidence="3" id="KW-0067">ATP-binding</keyword>
<evidence type="ECO:0000313" key="4">
    <source>
        <dbReference type="EMBL" id="KAJ6215669.1"/>
    </source>
</evidence>
<dbReference type="Gene3D" id="3.40.50.300">
    <property type="entry name" value="P-loop containing nucleotide triphosphate hydrolases"/>
    <property type="match status" value="1"/>
</dbReference>
<dbReference type="Proteomes" id="UP001142055">
    <property type="component" value="Chromosome 4"/>
</dbReference>
<protein>
    <submittedName>
        <fullName evidence="4">Uncharacterized protein</fullName>
    </submittedName>
</protein>
<organism evidence="4 5">
    <name type="scientific">Blomia tropicalis</name>
    <name type="common">Mite</name>
    <dbReference type="NCBI Taxonomy" id="40697"/>
    <lineage>
        <taxon>Eukaryota</taxon>
        <taxon>Metazoa</taxon>
        <taxon>Ecdysozoa</taxon>
        <taxon>Arthropoda</taxon>
        <taxon>Chelicerata</taxon>
        <taxon>Arachnida</taxon>
        <taxon>Acari</taxon>
        <taxon>Acariformes</taxon>
        <taxon>Sarcoptiformes</taxon>
        <taxon>Astigmata</taxon>
        <taxon>Glycyphagoidea</taxon>
        <taxon>Echimyopodidae</taxon>
        <taxon>Blomia</taxon>
    </lineage>
</organism>
<dbReference type="PANTHER" id="PTHR12169:SF6">
    <property type="entry name" value="AFG1-LIKE ATPASE"/>
    <property type="match status" value="1"/>
</dbReference>
<reference evidence="4" key="1">
    <citation type="submission" date="2022-12" db="EMBL/GenBank/DDBJ databases">
        <title>Genome assemblies of Blomia tropicalis.</title>
        <authorList>
            <person name="Cui Y."/>
        </authorList>
    </citation>
    <scope>NUCLEOTIDE SEQUENCE</scope>
    <source>
        <tissue evidence="4">Adult mites</tissue>
    </source>
</reference>
<keyword evidence="5" id="KW-1185">Reference proteome</keyword>
<dbReference type="PANTHER" id="PTHR12169">
    <property type="entry name" value="ATPASE N2B"/>
    <property type="match status" value="1"/>
</dbReference>
<evidence type="ECO:0000313" key="5">
    <source>
        <dbReference type="Proteomes" id="UP001142055"/>
    </source>
</evidence>
<dbReference type="AlphaFoldDB" id="A0A9Q0LY88"/>
<dbReference type="GO" id="GO:0005739">
    <property type="term" value="C:mitochondrion"/>
    <property type="evidence" value="ECO:0007669"/>
    <property type="project" value="TreeGrafter"/>
</dbReference>
<dbReference type="SUPFAM" id="SSF52540">
    <property type="entry name" value="P-loop containing nucleoside triphosphate hydrolases"/>
    <property type="match status" value="1"/>
</dbReference>
<name>A0A9Q0LY88_BLOTA</name>
<proteinExistence type="inferred from homology"/>
<gene>
    <name evidence="4" type="ORF">RDWZM_010169</name>
</gene>
<evidence type="ECO:0000256" key="2">
    <source>
        <dbReference type="ARBA" id="ARBA00022741"/>
    </source>
</evidence>
<sequence>MKRRPIQILFQWQHCKNNLSANIFKQNSRIPIVSSCTVDGKIQQQQRYLSTTTKMVQDIRQTKSGSSSSSHVDNPTPILNVYLSRIQLGQLKNDSHQLDVIKQLQRLDDELVKYAPNENNGGVSSFIDFSLFSKFFGHSDGESDTENEPSIRGIYLHGDVGCGKTMLMDLFYENCSVDRRYKRRLHEYKMKTKARDPSRPALNHNPIPAIADEIAEESWLLCLDEFQVTDIGDAMILKLFFKELFERGIILVATSNRHPDDLYKNGLQRSTFLPFIPMLKKHCQIYPLESGIDYRRLVTSSEHQVYFVKDYDTDSKLEIMFKVLANNETDTIRPKTLRIKGRNVTFQRTCGGVLDSNFLELCDQALGAIDYLTISQAFHTVFVRNIPVMSLQQRIQARRFITMIDTFYDHHIRVIFSADANFDCLFSAETPDDIETNDDNRKLMDDLGIQLGKSENSSASIFSGEEELFAFGRTLSRISEMQTSAYWNYKQVIQGK</sequence>
<accession>A0A9Q0LY88</accession>
<comment type="caution">
    <text evidence="4">The sequence shown here is derived from an EMBL/GenBank/DDBJ whole genome shotgun (WGS) entry which is preliminary data.</text>
</comment>
<dbReference type="InterPro" id="IPR005654">
    <property type="entry name" value="ATPase_AFG1-like"/>
</dbReference>
<dbReference type="InterPro" id="IPR027417">
    <property type="entry name" value="P-loop_NTPase"/>
</dbReference>
<dbReference type="Pfam" id="PF03969">
    <property type="entry name" value="AFG1_ATPase"/>
    <property type="match status" value="1"/>
</dbReference>
<dbReference type="NCBIfam" id="NF040713">
    <property type="entry name" value="ZapE"/>
    <property type="match status" value="1"/>
</dbReference>
<evidence type="ECO:0000256" key="3">
    <source>
        <dbReference type="ARBA" id="ARBA00022840"/>
    </source>
</evidence>
<dbReference type="OMA" id="FALERCK"/>
<dbReference type="EMBL" id="JAPWDV010000004">
    <property type="protein sequence ID" value="KAJ6215669.1"/>
    <property type="molecule type" value="Genomic_DNA"/>
</dbReference>